<evidence type="ECO:0008006" key="11">
    <source>
        <dbReference type="Google" id="ProtNLM"/>
    </source>
</evidence>
<organism evidence="9 10">
    <name type="scientific">Euplotes crassus</name>
    <dbReference type="NCBI Taxonomy" id="5936"/>
    <lineage>
        <taxon>Eukaryota</taxon>
        <taxon>Sar</taxon>
        <taxon>Alveolata</taxon>
        <taxon>Ciliophora</taxon>
        <taxon>Intramacronucleata</taxon>
        <taxon>Spirotrichea</taxon>
        <taxon>Hypotrichia</taxon>
        <taxon>Euplotida</taxon>
        <taxon>Euplotidae</taxon>
        <taxon>Moneuplotes</taxon>
    </lineage>
</organism>
<sequence>MPGVDRRTLLRSQKYEKNVTKRGSVGSSKKNKKNEYPVSPILLGVFLLLVVGSALFQILNTATTSSPFG</sequence>
<evidence type="ECO:0000313" key="10">
    <source>
        <dbReference type="Proteomes" id="UP001295684"/>
    </source>
</evidence>
<dbReference type="AlphaFoldDB" id="A0AAD2D850"/>
<keyword evidence="3 8" id="KW-0812">Transmembrane</keyword>
<evidence type="ECO:0000313" key="9">
    <source>
        <dbReference type="EMBL" id="CAI2384859.1"/>
    </source>
</evidence>
<keyword evidence="10" id="KW-1185">Reference proteome</keyword>
<reference evidence="9" key="1">
    <citation type="submission" date="2023-07" db="EMBL/GenBank/DDBJ databases">
        <authorList>
            <consortium name="AG Swart"/>
            <person name="Singh M."/>
            <person name="Singh A."/>
            <person name="Seah K."/>
            <person name="Emmerich C."/>
        </authorList>
    </citation>
    <scope>NUCLEOTIDE SEQUENCE</scope>
    <source>
        <strain evidence="9">DP1</strain>
    </source>
</reference>
<accession>A0AAD2D850</accession>
<feature type="region of interest" description="Disordered" evidence="7">
    <location>
        <begin position="1"/>
        <end position="35"/>
    </location>
</feature>
<protein>
    <recommendedName>
        <fullName evidence="11">Stress-associated endoplasmic reticulum protein</fullName>
    </recommendedName>
</protein>
<dbReference type="GO" id="GO:0005789">
    <property type="term" value="C:endoplasmic reticulum membrane"/>
    <property type="evidence" value="ECO:0007669"/>
    <property type="project" value="UniProtKB-SubCell"/>
</dbReference>
<evidence type="ECO:0000256" key="8">
    <source>
        <dbReference type="SAM" id="Phobius"/>
    </source>
</evidence>
<gene>
    <name evidence="9" type="ORF">ECRASSUSDP1_LOCUS26399</name>
</gene>
<dbReference type="PANTHER" id="PTHR15601">
    <property type="entry name" value="STRESS ASSOCIATED ENDOPLASMIC RETICULUM PROTEIN SERP1/RAMP4"/>
    <property type="match status" value="1"/>
</dbReference>
<evidence type="ECO:0000256" key="4">
    <source>
        <dbReference type="ARBA" id="ARBA00022824"/>
    </source>
</evidence>
<evidence type="ECO:0000256" key="5">
    <source>
        <dbReference type="ARBA" id="ARBA00022989"/>
    </source>
</evidence>
<evidence type="ECO:0000256" key="3">
    <source>
        <dbReference type="ARBA" id="ARBA00022692"/>
    </source>
</evidence>
<comment type="similarity">
    <text evidence="2">Belongs to the RAMP4 family.</text>
</comment>
<keyword evidence="4" id="KW-0256">Endoplasmic reticulum</keyword>
<evidence type="ECO:0000256" key="2">
    <source>
        <dbReference type="ARBA" id="ARBA00005500"/>
    </source>
</evidence>
<comment type="subcellular location">
    <subcellularLocation>
        <location evidence="1">Endoplasmic reticulum membrane</location>
        <topology evidence="1">Single-pass membrane protein</topology>
    </subcellularLocation>
</comment>
<name>A0AAD2D850_EUPCR</name>
<feature type="compositionally biased region" description="Basic and acidic residues" evidence="7">
    <location>
        <begin position="1"/>
        <end position="19"/>
    </location>
</feature>
<dbReference type="Proteomes" id="UP001295684">
    <property type="component" value="Unassembled WGS sequence"/>
</dbReference>
<dbReference type="PANTHER" id="PTHR15601:SF0">
    <property type="entry name" value="GEO09675P1"/>
    <property type="match status" value="1"/>
</dbReference>
<dbReference type="GO" id="GO:0030968">
    <property type="term" value="P:endoplasmic reticulum unfolded protein response"/>
    <property type="evidence" value="ECO:0007669"/>
    <property type="project" value="TreeGrafter"/>
</dbReference>
<dbReference type="Pfam" id="PF06624">
    <property type="entry name" value="RAMP4"/>
    <property type="match status" value="1"/>
</dbReference>
<evidence type="ECO:0000256" key="7">
    <source>
        <dbReference type="SAM" id="MobiDB-lite"/>
    </source>
</evidence>
<evidence type="ECO:0000256" key="1">
    <source>
        <dbReference type="ARBA" id="ARBA00004389"/>
    </source>
</evidence>
<feature type="transmembrane region" description="Helical" evidence="8">
    <location>
        <begin position="38"/>
        <end position="59"/>
    </location>
</feature>
<dbReference type="InterPro" id="IPR010580">
    <property type="entry name" value="ER_stress-assoc"/>
</dbReference>
<keyword evidence="5 8" id="KW-1133">Transmembrane helix</keyword>
<keyword evidence="6 8" id="KW-0472">Membrane</keyword>
<proteinExistence type="inferred from homology"/>
<comment type="caution">
    <text evidence="9">The sequence shown here is derived from an EMBL/GenBank/DDBJ whole genome shotgun (WGS) entry which is preliminary data.</text>
</comment>
<evidence type="ECO:0000256" key="6">
    <source>
        <dbReference type="ARBA" id="ARBA00023136"/>
    </source>
</evidence>
<dbReference type="EMBL" id="CAMPGE010027208">
    <property type="protein sequence ID" value="CAI2384859.1"/>
    <property type="molecule type" value="Genomic_DNA"/>
</dbReference>